<dbReference type="STRING" id="316067.Geob_3839"/>
<evidence type="ECO:0000256" key="7">
    <source>
        <dbReference type="HAMAP-Rule" id="MF_00227"/>
    </source>
</evidence>
<dbReference type="HOGENOM" id="CLU_117179_9_5_7"/>
<dbReference type="EMBL" id="CP001390">
    <property type="protein sequence ID" value="ACM22176.1"/>
    <property type="molecule type" value="Genomic_DNA"/>
</dbReference>
<dbReference type="EC" id="3.1.26.5" evidence="7 8"/>
<organism evidence="9 10">
    <name type="scientific">Geotalea daltonii (strain DSM 22248 / JCM 15807 / FRC-32)</name>
    <name type="common">Geobacter daltonii</name>
    <dbReference type="NCBI Taxonomy" id="316067"/>
    <lineage>
        <taxon>Bacteria</taxon>
        <taxon>Pseudomonadati</taxon>
        <taxon>Thermodesulfobacteriota</taxon>
        <taxon>Desulfuromonadia</taxon>
        <taxon>Geobacterales</taxon>
        <taxon>Geobacteraceae</taxon>
        <taxon>Geotalea</taxon>
    </lineage>
</organism>
<accession>B9M7S0</accession>
<comment type="catalytic activity">
    <reaction evidence="7">
        <text>Endonucleolytic cleavage of RNA, removing 5'-extranucleotides from tRNA precursor.</text>
        <dbReference type="EC" id="3.1.26.5"/>
    </reaction>
</comment>
<dbReference type="InterPro" id="IPR020539">
    <property type="entry name" value="RNase_P_CS"/>
</dbReference>
<keyword evidence="3 7" id="KW-0540">Nuclease</keyword>
<dbReference type="PANTHER" id="PTHR33992">
    <property type="entry name" value="RIBONUCLEASE P PROTEIN COMPONENT"/>
    <property type="match status" value="1"/>
</dbReference>
<evidence type="ECO:0000313" key="10">
    <source>
        <dbReference type="Proteomes" id="UP000007721"/>
    </source>
</evidence>
<dbReference type="GO" id="GO:0000049">
    <property type="term" value="F:tRNA binding"/>
    <property type="evidence" value="ECO:0007669"/>
    <property type="project" value="UniProtKB-UniRule"/>
</dbReference>
<keyword evidence="10" id="KW-1185">Reference proteome</keyword>
<sequence length="119" mass="13884">MHPNNTQNSFTKDERLLKRSQFLHVSDAGKKIHTAHFIILGLVSADWTKIGITVSRKVGNAVCRNRIRRLVREFYRLNKQHFAVAYYNIIAKRGAEQLNYQQVCRELANALERLYIKPC</sequence>
<dbReference type="NCBIfam" id="TIGR00188">
    <property type="entry name" value="rnpA"/>
    <property type="match status" value="1"/>
</dbReference>
<dbReference type="SUPFAM" id="SSF54211">
    <property type="entry name" value="Ribosomal protein S5 domain 2-like"/>
    <property type="match status" value="1"/>
</dbReference>
<keyword evidence="5 7" id="KW-0378">Hydrolase</keyword>
<dbReference type="InterPro" id="IPR014721">
    <property type="entry name" value="Ribsml_uS5_D2-typ_fold_subgr"/>
</dbReference>
<dbReference type="PROSITE" id="PS00648">
    <property type="entry name" value="RIBONUCLEASE_P"/>
    <property type="match status" value="1"/>
</dbReference>
<gene>
    <name evidence="7 9" type="primary">rnpA</name>
    <name evidence="9" type="ordered locus">Geob_3839</name>
</gene>
<evidence type="ECO:0000256" key="3">
    <source>
        <dbReference type="ARBA" id="ARBA00022722"/>
    </source>
</evidence>
<dbReference type="eggNOG" id="COG0594">
    <property type="taxonomic scope" value="Bacteria"/>
</dbReference>
<dbReference type="OrthoDB" id="9810867at2"/>
<dbReference type="GO" id="GO:0030677">
    <property type="term" value="C:ribonuclease P complex"/>
    <property type="evidence" value="ECO:0007669"/>
    <property type="project" value="TreeGrafter"/>
</dbReference>
<comment type="similarity">
    <text evidence="7">Belongs to the RnpA family.</text>
</comment>
<evidence type="ECO:0000256" key="8">
    <source>
        <dbReference type="NCBIfam" id="TIGR00188"/>
    </source>
</evidence>
<keyword evidence="6 7" id="KW-0694">RNA-binding</keyword>
<evidence type="ECO:0000256" key="2">
    <source>
        <dbReference type="ARBA" id="ARBA00022694"/>
    </source>
</evidence>
<dbReference type="RefSeq" id="WP_012648901.1">
    <property type="nucleotide sequence ID" value="NC_011979.1"/>
</dbReference>
<evidence type="ECO:0000256" key="5">
    <source>
        <dbReference type="ARBA" id="ARBA00022801"/>
    </source>
</evidence>
<dbReference type="GO" id="GO:0001682">
    <property type="term" value="P:tRNA 5'-leader removal"/>
    <property type="evidence" value="ECO:0007669"/>
    <property type="project" value="UniProtKB-UniRule"/>
</dbReference>
<dbReference type="InterPro" id="IPR000100">
    <property type="entry name" value="RNase_P"/>
</dbReference>
<keyword evidence="4 7" id="KW-0255">Endonuclease</keyword>
<comment type="function">
    <text evidence="1 7">RNaseP catalyzes the removal of the 5'-leader sequence from pre-tRNA to produce the mature 5'-terminus. It can also cleave other RNA substrates such as 4.5S RNA. The protein component plays an auxiliary but essential role in vivo by binding to the 5'-leader sequence and broadening the substrate specificity of the ribozyme.</text>
</comment>
<evidence type="ECO:0000256" key="6">
    <source>
        <dbReference type="ARBA" id="ARBA00022884"/>
    </source>
</evidence>
<reference evidence="9 10" key="1">
    <citation type="submission" date="2009-01" db="EMBL/GenBank/DDBJ databases">
        <title>Complete sequence of Geobacter sp. FRC-32.</title>
        <authorList>
            <consortium name="US DOE Joint Genome Institute"/>
            <person name="Lucas S."/>
            <person name="Copeland A."/>
            <person name="Lapidus A."/>
            <person name="Glavina del Rio T."/>
            <person name="Dalin E."/>
            <person name="Tice H."/>
            <person name="Bruce D."/>
            <person name="Goodwin L."/>
            <person name="Pitluck S."/>
            <person name="Saunders E."/>
            <person name="Brettin T."/>
            <person name="Detter J.C."/>
            <person name="Han C."/>
            <person name="Larimer F."/>
            <person name="Land M."/>
            <person name="Hauser L."/>
            <person name="Kyrpides N."/>
            <person name="Ovchinnikova G."/>
            <person name="Kostka J."/>
            <person name="Richardson P."/>
        </authorList>
    </citation>
    <scope>NUCLEOTIDE SEQUENCE [LARGE SCALE GENOMIC DNA]</scope>
    <source>
        <strain evidence="10">DSM 22248 / JCM 15807 / FRC-32</strain>
    </source>
</reference>
<proteinExistence type="inferred from homology"/>
<name>B9M7S0_GEODF</name>
<protein>
    <recommendedName>
        <fullName evidence="7 8">Ribonuclease P protein component</fullName>
        <shortName evidence="7">RNase P protein</shortName>
        <shortName evidence="7">RNaseP protein</shortName>
        <ecNumber evidence="7 8">3.1.26.5</ecNumber>
    </recommendedName>
    <alternativeName>
        <fullName evidence="7">Protein C5</fullName>
    </alternativeName>
</protein>
<evidence type="ECO:0000256" key="4">
    <source>
        <dbReference type="ARBA" id="ARBA00022759"/>
    </source>
</evidence>
<comment type="subunit">
    <text evidence="7">Consists of a catalytic RNA component (M1 or rnpB) and a protein subunit.</text>
</comment>
<dbReference type="InterPro" id="IPR020568">
    <property type="entry name" value="Ribosomal_Su5_D2-typ_SF"/>
</dbReference>
<dbReference type="GO" id="GO:0042781">
    <property type="term" value="F:3'-tRNA processing endoribonuclease activity"/>
    <property type="evidence" value="ECO:0007669"/>
    <property type="project" value="TreeGrafter"/>
</dbReference>
<evidence type="ECO:0000313" key="9">
    <source>
        <dbReference type="EMBL" id="ACM22176.1"/>
    </source>
</evidence>
<evidence type="ECO:0000256" key="1">
    <source>
        <dbReference type="ARBA" id="ARBA00002663"/>
    </source>
</evidence>
<dbReference type="GO" id="GO:0004526">
    <property type="term" value="F:ribonuclease P activity"/>
    <property type="evidence" value="ECO:0007669"/>
    <property type="project" value="UniProtKB-UniRule"/>
</dbReference>
<dbReference type="Pfam" id="PF00825">
    <property type="entry name" value="Ribonuclease_P"/>
    <property type="match status" value="1"/>
</dbReference>
<dbReference type="PANTHER" id="PTHR33992:SF1">
    <property type="entry name" value="RIBONUCLEASE P PROTEIN COMPONENT"/>
    <property type="match status" value="1"/>
</dbReference>
<dbReference type="Proteomes" id="UP000007721">
    <property type="component" value="Chromosome"/>
</dbReference>
<dbReference type="Gene3D" id="3.30.230.10">
    <property type="match status" value="1"/>
</dbReference>
<dbReference type="HAMAP" id="MF_00227">
    <property type="entry name" value="RNase_P"/>
    <property type="match status" value="1"/>
</dbReference>
<dbReference type="AlphaFoldDB" id="B9M7S0"/>
<dbReference type="KEGG" id="geo:Geob_3839"/>
<keyword evidence="2 7" id="KW-0819">tRNA processing</keyword>